<dbReference type="PROSITE" id="PS51257">
    <property type="entry name" value="PROKAR_LIPOPROTEIN"/>
    <property type="match status" value="1"/>
</dbReference>
<protein>
    <recommendedName>
        <fullName evidence="3">DUF4292 domain-containing protein</fullName>
    </recommendedName>
</protein>
<proteinExistence type="predicted"/>
<gene>
    <name evidence="1" type="ORF">HQ43_00245</name>
</gene>
<accession>A0ABR4XN86</accession>
<dbReference type="EMBL" id="JQZV01000001">
    <property type="protein sequence ID" value="KGN93607.1"/>
    <property type="molecule type" value="Genomic_DNA"/>
</dbReference>
<evidence type="ECO:0000313" key="1">
    <source>
        <dbReference type="EMBL" id="KGN93607.1"/>
    </source>
</evidence>
<evidence type="ECO:0008006" key="3">
    <source>
        <dbReference type="Google" id="ProtNLM"/>
    </source>
</evidence>
<comment type="caution">
    <text evidence="1">The sequence shown here is derived from an EMBL/GenBank/DDBJ whole genome shotgun (WGS) entry which is preliminary data.</text>
</comment>
<dbReference type="Pfam" id="PF14125">
    <property type="entry name" value="DUF4292"/>
    <property type="match status" value="1"/>
</dbReference>
<sequence length="290" mass="32344">MKQNSIIRWSSVLLAVTLLSSCGIFRKLSGDKPLTSPFITDRQMAIDAINNQPKIEKLEGRGGIAIKTDKNNVSSRCVLHVSKDEYASLSVRPLGLIEVGRLTITPKKLLVVDRFNKQAFRTSVGVATNIFSQIFAGWDLAALQCMLLAQPFTPSKQGAEAINGMEYVPNSSGFTLTKKEGKIVVRLDYSPLPAPRLREAHIYYGSKVERVLSCFYERYQPVGQSDIFFPKIITLKTYPDRDVKEQSLVTLTLDKTLEKLPAEAPSTDIPKGYKSVSWAEVISMIKELQK</sequence>
<dbReference type="InterPro" id="IPR025634">
    <property type="entry name" value="DUF4292"/>
</dbReference>
<keyword evidence="2" id="KW-1185">Reference proteome</keyword>
<name>A0ABR4XN86_9PORP</name>
<organism evidence="1 2">
    <name type="scientific">Porphyromonas canoris</name>
    <dbReference type="NCBI Taxonomy" id="36875"/>
    <lineage>
        <taxon>Bacteria</taxon>
        <taxon>Pseudomonadati</taxon>
        <taxon>Bacteroidota</taxon>
        <taxon>Bacteroidia</taxon>
        <taxon>Bacteroidales</taxon>
        <taxon>Porphyromonadaceae</taxon>
        <taxon>Porphyromonas</taxon>
    </lineage>
</organism>
<reference evidence="1 2" key="1">
    <citation type="submission" date="2014-08" db="EMBL/GenBank/DDBJ databases">
        <title>Porphyromonas canoris strain:OH2762 Genome sequencing.</title>
        <authorList>
            <person name="Wallis C."/>
            <person name="Deusch O."/>
            <person name="O'Flynn C."/>
            <person name="Davis I."/>
            <person name="Jospin G."/>
            <person name="Darling A.E."/>
            <person name="Coil D.A."/>
            <person name="Alexiev A."/>
            <person name="Horsfall A."/>
            <person name="Kirkwood N."/>
            <person name="Harris S."/>
            <person name="Eisen J.A."/>
        </authorList>
    </citation>
    <scope>NUCLEOTIDE SEQUENCE [LARGE SCALE GENOMIC DNA]</scope>
    <source>
        <strain evidence="2">COT-108 OH2762</strain>
    </source>
</reference>
<dbReference type="RefSeq" id="WP_036788208.1">
    <property type="nucleotide sequence ID" value="NZ_JQZV01000001.1"/>
</dbReference>
<evidence type="ECO:0000313" key="2">
    <source>
        <dbReference type="Proteomes" id="UP000030101"/>
    </source>
</evidence>
<dbReference type="Proteomes" id="UP000030101">
    <property type="component" value="Unassembled WGS sequence"/>
</dbReference>